<accession>A0A1H6F9H9</accession>
<dbReference type="EMBL" id="FMSV02000504">
    <property type="protein sequence ID" value="SEH06757.1"/>
    <property type="molecule type" value="Genomic_DNA"/>
</dbReference>
<evidence type="ECO:0000256" key="1">
    <source>
        <dbReference type="SAM" id="SignalP"/>
    </source>
</evidence>
<dbReference type="RefSeq" id="WP_103920504.1">
    <property type="nucleotide sequence ID" value="NZ_FMSV02000504.1"/>
</dbReference>
<feature type="signal peptide" evidence="1">
    <location>
        <begin position="1"/>
        <end position="28"/>
    </location>
</feature>
<protein>
    <submittedName>
        <fullName evidence="2">Uncharacterized protein</fullName>
    </submittedName>
</protein>
<evidence type="ECO:0000313" key="3">
    <source>
        <dbReference type="Proteomes" id="UP000236724"/>
    </source>
</evidence>
<name>A0A1H6F9H9_9GAMM</name>
<organism evidence="2 3">
    <name type="scientific">Candidatus Venteria ishoeyi</name>
    <dbReference type="NCBI Taxonomy" id="1899563"/>
    <lineage>
        <taxon>Bacteria</taxon>
        <taxon>Pseudomonadati</taxon>
        <taxon>Pseudomonadota</taxon>
        <taxon>Gammaproteobacteria</taxon>
        <taxon>Thiotrichales</taxon>
        <taxon>Thiotrichaceae</taxon>
        <taxon>Venteria</taxon>
    </lineage>
</organism>
<keyword evidence="1" id="KW-0732">Signal</keyword>
<reference evidence="2 3" key="1">
    <citation type="submission" date="2016-10" db="EMBL/GenBank/DDBJ databases">
        <authorList>
            <person name="de Groot N.N."/>
        </authorList>
    </citation>
    <scope>NUCLEOTIDE SEQUENCE [LARGE SCALE GENOMIC DNA]</scope>
    <source>
        <strain evidence="2">MBHS1</strain>
    </source>
</reference>
<feature type="chain" id="PRO_5014809202" evidence="1">
    <location>
        <begin position="29"/>
        <end position="152"/>
    </location>
</feature>
<dbReference type="AlphaFoldDB" id="A0A1H6F9H9"/>
<gene>
    <name evidence="2" type="ORF">MBHS_02623</name>
</gene>
<dbReference type="Proteomes" id="UP000236724">
    <property type="component" value="Unassembled WGS sequence"/>
</dbReference>
<sequence length="152" mass="16410">MFIHFLSKNKLLALICLLFSVYFSSSNAAGQAAVIVSDTQVEQGELLGADLVLNGSGTYDVYVAFSAGLLGTDLYFFTDSGLQPWNPQGNAPIPSPLRTNFDLSQAISQRIIPLFPELSLADFPGAYIFYVGLTTPGQLDFPVLDTVPVIIE</sequence>
<keyword evidence="3" id="KW-1185">Reference proteome</keyword>
<dbReference type="OrthoDB" id="10000973at2"/>
<proteinExistence type="predicted"/>
<evidence type="ECO:0000313" key="2">
    <source>
        <dbReference type="EMBL" id="SEH06757.1"/>
    </source>
</evidence>